<evidence type="ECO:0000313" key="3">
    <source>
        <dbReference type="EMBL" id="SDK72983.1"/>
    </source>
</evidence>
<feature type="transmembrane region" description="Helical" evidence="1">
    <location>
        <begin position="45"/>
        <end position="62"/>
    </location>
</feature>
<feature type="transmembrane region" description="Helical" evidence="1">
    <location>
        <begin position="134"/>
        <end position="152"/>
    </location>
</feature>
<keyword evidence="1" id="KW-1133">Transmembrane helix</keyword>
<dbReference type="AlphaFoldDB" id="A0A1G9EA09"/>
<keyword evidence="1" id="KW-0812">Transmembrane</keyword>
<evidence type="ECO:0000259" key="2">
    <source>
        <dbReference type="Pfam" id="PF07331"/>
    </source>
</evidence>
<dbReference type="Pfam" id="PF07331">
    <property type="entry name" value="TctB"/>
    <property type="match status" value="1"/>
</dbReference>
<reference evidence="4" key="1">
    <citation type="submission" date="2016-10" db="EMBL/GenBank/DDBJ databases">
        <authorList>
            <person name="Varghese N."/>
            <person name="Submissions S."/>
        </authorList>
    </citation>
    <scope>NUCLEOTIDE SEQUENCE [LARGE SCALE GENOMIC DNA]</scope>
    <source>
        <strain evidence="4">AAP</strain>
    </source>
</reference>
<dbReference type="RefSeq" id="WP_176817117.1">
    <property type="nucleotide sequence ID" value="NZ_FNGH01000001.1"/>
</dbReference>
<feature type="transmembrane region" description="Helical" evidence="1">
    <location>
        <begin position="7"/>
        <end position="25"/>
    </location>
</feature>
<accession>A0A1G9EA09</accession>
<proteinExistence type="predicted"/>
<feature type="transmembrane region" description="Helical" evidence="1">
    <location>
        <begin position="107"/>
        <end position="127"/>
    </location>
</feature>
<organism evidence="3 4">
    <name type="scientific">Franzmannia pantelleriensis</name>
    <dbReference type="NCBI Taxonomy" id="48727"/>
    <lineage>
        <taxon>Bacteria</taxon>
        <taxon>Pseudomonadati</taxon>
        <taxon>Pseudomonadota</taxon>
        <taxon>Gammaproteobacteria</taxon>
        <taxon>Oceanospirillales</taxon>
        <taxon>Halomonadaceae</taxon>
        <taxon>Franzmannia</taxon>
    </lineage>
</organism>
<evidence type="ECO:0000256" key="1">
    <source>
        <dbReference type="SAM" id="Phobius"/>
    </source>
</evidence>
<feature type="transmembrane region" description="Helical" evidence="1">
    <location>
        <begin position="83"/>
        <end position="101"/>
    </location>
</feature>
<dbReference type="STRING" id="48727.SAMN05192555_10142"/>
<keyword evidence="4" id="KW-1185">Reference proteome</keyword>
<dbReference type="Proteomes" id="UP000199107">
    <property type="component" value="Unassembled WGS sequence"/>
</dbReference>
<dbReference type="InterPro" id="IPR009936">
    <property type="entry name" value="DUF1468"/>
</dbReference>
<keyword evidence="1" id="KW-0472">Membrane</keyword>
<name>A0A1G9EA09_9GAMM</name>
<dbReference type="EMBL" id="FNGH01000001">
    <property type="protein sequence ID" value="SDK72983.1"/>
    <property type="molecule type" value="Genomic_DNA"/>
</dbReference>
<feature type="domain" description="DUF1468" evidence="2">
    <location>
        <begin position="11"/>
        <end position="157"/>
    </location>
</feature>
<protein>
    <submittedName>
        <fullName evidence="3">Tripartite tricarboxylate transporter TctB family protein</fullName>
    </submittedName>
</protein>
<sequence>MGIARGVMVTALFGIVLLVMIPLYVPRPSFIPGFAPPPDMWPRAVSLLGMVLGLLLLALSLSKKTQAIADPEDAATIRGNTPLAVLLVRFGWSVLAFALFVGAVSLLGFLLASILLLVAMLVLTGYWRRKRVTLIVAVALPLLLYLFFSSALNTRFPTGSLLRALGV</sequence>
<evidence type="ECO:0000313" key="4">
    <source>
        <dbReference type="Proteomes" id="UP000199107"/>
    </source>
</evidence>
<gene>
    <name evidence="3" type="ORF">SAMN05192555_10142</name>
</gene>